<keyword evidence="9" id="KW-1185">Reference proteome</keyword>
<accession>A0AAF0CW39</accession>
<keyword evidence="6" id="KW-0132">Cell division</keyword>
<comment type="similarity">
    <text evidence="6">Belongs to the EzrA family.</text>
</comment>
<protein>
    <recommendedName>
        <fullName evidence="6">Septation ring formation regulator EzrA</fullName>
    </recommendedName>
</protein>
<proteinExistence type="inferred from homology"/>
<dbReference type="GO" id="GO:0000921">
    <property type="term" value="P:septin ring assembly"/>
    <property type="evidence" value="ECO:0007669"/>
    <property type="project" value="InterPro"/>
</dbReference>
<feature type="transmembrane region" description="Helical" evidence="7">
    <location>
        <begin position="6"/>
        <end position="26"/>
    </location>
</feature>
<evidence type="ECO:0000256" key="4">
    <source>
        <dbReference type="ARBA" id="ARBA00023136"/>
    </source>
</evidence>
<keyword evidence="1 6" id="KW-0812">Transmembrane</keyword>
<evidence type="ECO:0000256" key="6">
    <source>
        <dbReference type="HAMAP-Rule" id="MF_00728"/>
    </source>
</evidence>
<evidence type="ECO:0000256" key="1">
    <source>
        <dbReference type="ARBA" id="ARBA00022692"/>
    </source>
</evidence>
<comment type="subcellular location">
    <subcellularLocation>
        <location evidence="6">Cell membrane</location>
        <topology evidence="6">Single-pass membrane protein</topology>
    </subcellularLocation>
    <text evidence="6">Colocalized with FtsZ to the nascent septal site.</text>
</comment>
<name>A0AAF0CW39_9ENTE</name>
<feature type="topological domain" description="Cytoplasmic" evidence="6">
    <location>
        <begin position="28"/>
        <end position="571"/>
    </location>
</feature>
<evidence type="ECO:0000256" key="2">
    <source>
        <dbReference type="ARBA" id="ARBA00022989"/>
    </source>
</evidence>
<evidence type="ECO:0000256" key="5">
    <source>
        <dbReference type="ARBA" id="ARBA00023210"/>
    </source>
</evidence>
<keyword evidence="6" id="KW-0131">Cell cycle</keyword>
<dbReference type="EMBL" id="CP110232">
    <property type="protein sequence ID" value="WEG73917.1"/>
    <property type="molecule type" value="Genomic_DNA"/>
</dbReference>
<dbReference type="GO" id="GO:0005886">
    <property type="term" value="C:plasma membrane"/>
    <property type="evidence" value="ECO:0007669"/>
    <property type="project" value="UniProtKB-SubCell"/>
</dbReference>
<organism evidence="8 9">
    <name type="scientific">Vagococcus intermedius</name>
    <dbReference type="NCBI Taxonomy" id="2991418"/>
    <lineage>
        <taxon>Bacteria</taxon>
        <taxon>Bacillati</taxon>
        <taxon>Bacillota</taxon>
        <taxon>Bacilli</taxon>
        <taxon>Lactobacillales</taxon>
        <taxon>Enterococcaceae</taxon>
        <taxon>Vagococcus</taxon>
    </lineage>
</organism>
<feature type="coiled-coil region" evidence="6">
    <location>
        <begin position="454"/>
        <end position="495"/>
    </location>
</feature>
<dbReference type="Proteomes" id="UP001179647">
    <property type="component" value="Chromosome"/>
</dbReference>
<evidence type="ECO:0000313" key="9">
    <source>
        <dbReference type="Proteomes" id="UP001179647"/>
    </source>
</evidence>
<comment type="function">
    <text evidence="6">Negative regulator of FtsZ ring formation; modulates the frequency and position of FtsZ ring formation. Inhibits FtsZ ring formation at polar sites. Interacts either with FtsZ or with one of its binding partners to promote depolymerization.</text>
</comment>
<dbReference type="GO" id="GO:0005940">
    <property type="term" value="C:septin ring"/>
    <property type="evidence" value="ECO:0007669"/>
    <property type="project" value="InterPro"/>
</dbReference>
<evidence type="ECO:0000256" key="3">
    <source>
        <dbReference type="ARBA" id="ARBA00023054"/>
    </source>
</evidence>
<feature type="topological domain" description="Extracellular" evidence="6">
    <location>
        <begin position="1"/>
        <end position="8"/>
    </location>
</feature>
<keyword evidence="6" id="KW-1003">Cell membrane</keyword>
<gene>
    <name evidence="6" type="primary">ezrA</name>
    <name evidence="8" type="ORF">OL234_03120</name>
</gene>
<sequence>MKLSPIIWGLIAVLFLVVGLYLIALFTKGKNKEQLDELETRKKVLFDLSIGSKVERIKKMTLAGQSQAAFQALEKRWIAISTNDYATLERQLFEAESLNSKFKFGKVKVLLAAATSKISQMETEAASVNEGLKDLSESEDRNSIDIQAALDKFEESKATLTKKSELFGPAAEPLTKQVEALDELFNRFKALNTSGDPIEAAVVLEKAEKDTWELVTLMSEIKPLFKTLSEDFPEQIDDLEQGYKKLVTEKYNFPNIDIRTELTKVKSKLEATTAELEKCETKVIEESCEGITNHIDRLYQIMEKEIEAKAFVAKNLVPMQELIEHSFQNNHQLVIEVDHVGQSYSLNNDEMGRAHGLQAHLEEIRKDYDRIITNANSENVVYSQIQEAIEVNNRMLDVIQDQQVSLNQALITLRDGEKLAQVKIEEFEFRLRNTKRRVDKQRLPGIPDGYIELFHVVTDRIEELSQELEELIIDMDEINELVQRCEADLKILDEKTDELVDSAALTEQMLQYANRYRLTHTEISEASEKSLYLFNREFRYKEALDEIGVALESVEPGAFKRIESFYYNEKK</sequence>
<keyword evidence="3 6" id="KW-0175">Coiled coil</keyword>
<dbReference type="RefSeq" id="WP_275469717.1">
    <property type="nucleotide sequence ID" value="NZ_CP110232.1"/>
</dbReference>
<keyword evidence="4 6" id="KW-0472">Membrane</keyword>
<evidence type="ECO:0000256" key="7">
    <source>
        <dbReference type="SAM" id="Phobius"/>
    </source>
</evidence>
<dbReference type="AlphaFoldDB" id="A0AAF0CW39"/>
<keyword evidence="5 6" id="KW-0717">Septation</keyword>
<reference evidence="8" key="1">
    <citation type="submission" date="2022-10" db="EMBL/GenBank/DDBJ databases">
        <title>Vagococcus sp. isolated from poultry meat.</title>
        <authorList>
            <person name="Johansson P."/>
            <person name="Bjorkroth J."/>
        </authorList>
    </citation>
    <scope>NUCLEOTIDE SEQUENCE</scope>
    <source>
        <strain evidence="8">STAA11</strain>
    </source>
</reference>
<evidence type="ECO:0000313" key="8">
    <source>
        <dbReference type="EMBL" id="WEG73917.1"/>
    </source>
</evidence>
<keyword evidence="2 6" id="KW-1133">Transmembrane helix</keyword>
<dbReference type="GO" id="GO:0000917">
    <property type="term" value="P:division septum assembly"/>
    <property type="evidence" value="ECO:0007669"/>
    <property type="project" value="UniProtKB-KW"/>
</dbReference>
<dbReference type="HAMAP" id="MF_00728">
    <property type="entry name" value="EzrA"/>
    <property type="match status" value="1"/>
</dbReference>
<dbReference type="Pfam" id="PF06160">
    <property type="entry name" value="EzrA"/>
    <property type="match status" value="1"/>
</dbReference>
<dbReference type="InterPro" id="IPR010379">
    <property type="entry name" value="EzrA"/>
</dbReference>
<dbReference type="KEGG" id="vie:OL234_03120"/>